<dbReference type="EMBL" id="VUJU01012980">
    <property type="protein sequence ID" value="KAF0706234.1"/>
    <property type="molecule type" value="Genomic_DNA"/>
</dbReference>
<reference evidence="1 2" key="1">
    <citation type="submission" date="2019-08" db="EMBL/GenBank/DDBJ databases">
        <title>Whole genome of Aphis craccivora.</title>
        <authorList>
            <person name="Voronova N.V."/>
            <person name="Shulinski R.S."/>
            <person name="Bandarenka Y.V."/>
            <person name="Zhorov D.G."/>
            <person name="Warner D."/>
        </authorList>
    </citation>
    <scope>NUCLEOTIDE SEQUENCE [LARGE SCALE GENOMIC DNA]</scope>
    <source>
        <strain evidence="1">180601</strain>
        <tissue evidence="1">Whole Body</tissue>
    </source>
</reference>
<evidence type="ECO:0000313" key="1">
    <source>
        <dbReference type="EMBL" id="KAF0706234.1"/>
    </source>
</evidence>
<name>A0A6G0VR62_APHCR</name>
<feature type="non-terminal residue" evidence="1">
    <location>
        <position position="1"/>
    </location>
</feature>
<dbReference type="GO" id="GO:0071897">
    <property type="term" value="P:DNA biosynthetic process"/>
    <property type="evidence" value="ECO:0007669"/>
    <property type="project" value="UniProtKB-ARBA"/>
</dbReference>
<evidence type="ECO:0000313" key="2">
    <source>
        <dbReference type="Proteomes" id="UP000478052"/>
    </source>
</evidence>
<protein>
    <submittedName>
        <fullName evidence="1">Integrase catalytic domain-containing protein</fullName>
    </submittedName>
</protein>
<dbReference type="OrthoDB" id="8194697at2759"/>
<gene>
    <name evidence="1" type="ORF">FWK35_00034625</name>
</gene>
<dbReference type="InterPro" id="IPR008042">
    <property type="entry name" value="Retrotrans_Pao"/>
</dbReference>
<dbReference type="AlphaFoldDB" id="A0A6G0VR62"/>
<dbReference type="SUPFAM" id="SSF56672">
    <property type="entry name" value="DNA/RNA polymerases"/>
    <property type="match status" value="1"/>
</dbReference>
<dbReference type="Proteomes" id="UP000478052">
    <property type="component" value="Unassembled WGS sequence"/>
</dbReference>
<organism evidence="1 2">
    <name type="scientific">Aphis craccivora</name>
    <name type="common">Cowpea aphid</name>
    <dbReference type="NCBI Taxonomy" id="307492"/>
    <lineage>
        <taxon>Eukaryota</taxon>
        <taxon>Metazoa</taxon>
        <taxon>Ecdysozoa</taxon>
        <taxon>Arthropoda</taxon>
        <taxon>Hexapoda</taxon>
        <taxon>Insecta</taxon>
        <taxon>Pterygota</taxon>
        <taxon>Neoptera</taxon>
        <taxon>Paraneoptera</taxon>
        <taxon>Hemiptera</taxon>
        <taxon>Sternorrhyncha</taxon>
        <taxon>Aphidomorpha</taxon>
        <taxon>Aphidoidea</taxon>
        <taxon>Aphididae</taxon>
        <taxon>Aphidini</taxon>
        <taxon>Aphis</taxon>
        <taxon>Aphis</taxon>
    </lineage>
</organism>
<proteinExistence type="predicted"/>
<sequence>LSKLTSNIPIKPINLHNLKIPDGIELADPLFMQPQKIDMILGAGVFFDLLCQEQNIKNYPHKFIFQKTQLGWIVCGRIFNKQFKTDLNTQIALFTLNNTENDINIGKKISKFWELEECSSDNIYTLEEINFVKLKDSRSAALRRFKLLERRFSKNPLLHAQYVHFMQEYASLGYMELVDTEHEINTNEYFLPHHAVEKLDSVQQELVCILARFRTHYYALSADTTKMYRQIWLNEEHTNYQKIFWRENPNLPLSTYRLKTITYGTTPASYLATGCLNKLADEEFNNYPVACEAIISDFCVDDYLGGASSKETALQLRNDLIKVTRKAGFELRKWVSNDNELLNDMPNEDNTQLLVLNLRNDVTKILELIWNTQITLYKLFMQKIWQMKLTWDDQLPKNLVNEWQKYMSNLHLLNNLKIPRCIMGSGNIHRLEIHGFSNASIVAYGACLYLKTINERQECNVRLICAKSRVAPLKTISLPRLELCGAQLLARLSNKIITKLNIQINEKYFWTDSTVTLSWIKSSSGKWKTFVAHRVGEIQSLTCTSEWYHVRTKDNPADVISRGCTPNDISNQLWWEGPIWLKLNKEMWPKDITKHDESQEVLEVKQCTQIFSVQVEDPILEKYSSFSKLLRTISLCLQLIQVDELRTALVVLIKIVQKSNWSQGIKDLQKYNQVSEKSKLRYLKPFIDDNGVIRVGVRLNNAASISVFQRHPMLLPANSHLTTLLFRYEHIRLLHAGP</sequence>
<dbReference type="Pfam" id="PF05380">
    <property type="entry name" value="Peptidase_A17"/>
    <property type="match status" value="1"/>
</dbReference>
<comment type="caution">
    <text evidence="1">The sequence shown here is derived from an EMBL/GenBank/DDBJ whole genome shotgun (WGS) entry which is preliminary data.</text>
</comment>
<dbReference type="PANTHER" id="PTHR47331">
    <property type="entry name" value="PHD-TYPE DOMAIN-CONTAINING PROTEIN"/>
    <property type="match status" value="1"/>
</dbReference>
<accession>A0A6G0VR62</accession>
<dbReference type="InterPro" id="IPR043502">
    <property type="entry name" value="DNA/RNA_pol_sf"/>
</dbReference>
<keyword evidence="2" id="KW-1185">Reference proteome</keyword>